<dbReference type="InterPro" id="IPR032727">
    <property type="entry name" value="CLAMP"/>
</dbReference>
<evidence type="ECO:0000256" key="1">
    <source>
        <dbReference type="SAM" id="MobiDB-lite"/>
    </source>
</evidence>
<protein>
    <submittedName>
        <fullName evidence="2">Cilia- and flagella-associated protein 119 isoform 2</fullName>
    </submittedName>
</protein>
<comment type="caution">
    <text evidence="2">The sequence shown here is derived from an EMBL/GenBank/DDBJ whole genome shotgun (WGS) entry which is preliminary data.</text>
</comment>
<dbReference type="PANTHER" id="PTHR28457:SF1">
    <property type="entry name" value="CILIA- AND FLAGELLA-ASSOCIATED PROTEIN 119"/>
    <property type="match status" value="1"/>
</dbReference>
<name>A0ABD2DH92_DAUMA</name>
<gene>
    <name evidence="2" type="ORF">WCI35_028171</name>
</gene>
<keyword evidence="2" id="KW-0966">Cell projection</keyword>
<accession>A0ABD2DH92</accession>
<organism evidence="2 3">
    <name type="scientific">Daubentonia madagascariensis</name>
    <name type="common">Aye-aye</name>
    <name type="synonym">Sciurus madagascariensis</name>
    <dbReference type="NCBI Taxonomy" id="31869"/>
    <lineage>
        <taxon>Eukaryota</taxon>
        <taxon>Metazoa</taxon>
        <taxon>Chordata</taxon>
        <taxon>Craniata</taxon>
        <taxon>Vertebrata</taxon>
        <taxon>Euteleostomi</taxon>
        <taxon>Mammalia</taxon>
        <taxon>Eutheria</taxon>
        <taxon>Euarchontoglires</taxon>
        <taxon>Primates</taxon>
        <taxon>Strepsirrhini</taxon>
        <taxon>Chiromyiformes</taxon>
        <taxon>Daubentoniidae</taxon>
        <taxon>Daubentonia</taxon>
    </lineage>
</organism>
<feature type="compositionally biased region" description="Polar residues" evidence="1">
    <location>
        <begin position="1"/>
        <end position="19"/>
    </location>
</feature>
<feature type="non-terminal residue" evidence="2">
    <location>
        <position position="181"/>
    </location>
</feature>
<feature type="region of interest" description="Disordered" evidence="1">
    <location>
        <begin position="1"/>
        <end position="37"/>
    </location>
</feature>
<dbReference type="AlphaFoldDB" id="A0ABD2DH92"/>
<keyword evidence="2" id="KW-0282">Flagellum</keyword>
<keyword evidence="2" id="KW-0969">Cilium</keyword>
<dbReference type="Pfam" id="PF14769">
    <property type="entry name" value="CLAMP"/>
    <property type="match status" value="1"/>
</dbReference>
<dbReference type="Proteomes" id="UP001610411">
    <property type="component" value="Unassembled WGS sequence"/>
</dbReference>
<keyword evidence="3" id="KW-1185">Reference proteome</keyword>
<reference evidence="2 3" key="1">
    <citation type="journal article" date="2024" name="G3 (Bethesda)">
        <title>A hybrid genome assembly of the endangered aye-aye (Daubentonia madagascariensis).</title>
        <authorList>
            <person name="Versoza C.J."/>
            <person name="Pfeifer S.P."/>
        </authorList>
    </citation>
    <scope>NUCLEOTIDE SEQUENCE [LARGE SCALE GENOMIC DNA]</scope>
    <source>
        <strain evidence="2">6821</strain>
    </source>
</reference>
<proteinExistence type="predicted"/>
<dbReference type="PANTHER" id="PTHR28457">
    <property type="entry name" value="COILED-COIL DOMAIN-CONTAINING PROTEIN 189"/>
    <property type="match status" value="1"/>
</dbReference>
<evidence type="ECO:0000313" key="3">
    <source>
        <dbReference type="Proteomes" id="UP001610411"/>
    </source>
</evidence>
<dbReference type="EMBL" id="JBFSEQ010000011">
    <property type="protein sequence ID" value="KAL2766205.1"/>
    <property type="molecule type" value="Genomic_DNA"/>
</dbReference>
<sequence>MISQRTSQCLRVSVQSEPEQPSELRRDSDQLSSVCGSTTRTRTGVRTALATAASASGELDEDPGANLFPPPLPRPRICIWKYLDIHSMHRLEKTANVEEMREVLAELLELGRPEQSLRDAITLDLFSHALIFCRQQGFSLEQTSTACAMLQDLHKACVGEREVATRSFEPQGEEEVGLAQV</sequence>
<evidence type="ECO:0000313" key="2">
    <source>
        <dbReference type="EMBL" id="KAL2766205.1"/>
    </source>
</evidence>